<dbReference type="Gene3D" id="1.20.120.680">
    <property type="entry name" value="Formiminotetrahydrofolate cyclodeaminase monomer, up-and-down helical bundle"/>
    <property type="match status" value="1"/>
</dbReference>
<accession>A0A0S7XI61</accession>
<evidence type="ECO:0000313" key="3">
    <source>
        <dbReference type="EMBL" id="KPJ62086.1"/>
    </source>
</evidence>
<dbReference type="InterPro" id="IPR036178">
    <property type="entry name" value="Formintransfe-cycloase-like_sf"/>
</dbReference>
<evidence type="ECO:0000313" key="4">
    <source>
        <dbReference type="Proteomes" id="UP000052020"/>
    </source>
</evidence>
<dbReference type="EMBL" id="LIZY01000132">
    <property type="protein sequence ID" value="KPJ62086.1"/>
    <property type="molecule type" value="Genomic_DNA"/>
</dbReference>
<feature type="coiled-coil region" evidence="1">
    <location>
        <begin position="53"/>
        <end position="80"/>
    </location>
</feature>
<dbReference type="InterPro" id="IPR007044">
    <property type="entry name" value="Cyclodeamin/CycHdrlase"/>
</dbReference>
<reference evidence="3 4" key="1">
    <citation type="journal article" date="2015" name="Microbiome">
        <title>Genomic resolution of linkages in carbon, nitrogen, and sulfur cycling among widespread estuary sediment bacteria.</title>
        <authorList>
            <person name="Baker B.J."/>
            <person name="Lazar C.S."/>
            <person name="Teske A.P."/>
            <person name="Dick G.J."/>
        </authorList>
    </citation>
    <scope>NUCLEOTIDE SEQUENCE [LARGE SCALE GENOMIC DNA]</scope>
    <source>
        <strain evidence="3">DG_56</strain>
    </source>
</reference>
<proteinExistence type="predicted"/>
<feature type="domain" description="Cyclodeaminase/cyclohydrolase" evidence="2">
    <location>
        <begin position="10"/>
        <end position="187"/>
    </location>
</feature>
<dbReference type="Proteomes" id="UP000052020">
    <property type="component" value="Unassembled WGS sequence"/>
</dbReference>
<comment type="caution">
    <text evidence="3">The sequence shown here is derived from an EMBL/GenBank/DDBJ whole genome shotgun (WGS) entry which is preliminary data.</text>
</comment>
<dbReference type="Pfam" id="PF04961">
    <property type="entry name" value="FTCD_C"/>
    <property type="match status" value="1"/>
</dbReference>
<organism evidence="3 4">
    <name type="scientific">candidate division KD3-62 bacterium DG_56</name>
    <dbReference type="NCBI Taxonomy" id="1704032"/>
    <lineage>
        <taxon>Bacteria</taxon>
        <taxon>candidate division KD3-62</taxon>
    </lineage>
</organism>
<dbReference type="SUPFAM" id="SSF101262">
    <property type="entry name" value="Methenyltetrahydrofolate cyclohydrolase-like"/>
    <property type="match status" value="1"/>
</dbReference>
<gene>
    <name evidence="3" type="ORF">AMK68_05355</name>
</gene>
<sequence length="211" mass="22394">MQLSLDRPATEYLNRLASSDPAPGGGSVAALAGALGAALLSMVCNLTVGKEKYQAVEEEIRGYLTEAESLRAELSRLTEHDAVVYAKVAAAYKMPRNTEQEKTARAAAIQAALKESAKVPLAAAKACYRVLELAGPTGEKGNLNVISDVGVAVALAEAGFQCAVLNVEVNLAGVKDEDHNQRTRAEIAPLLAQARILRDQVWQRVEQAVKA</sequence>
<name>A0A0S7XI61_9BACT</name>
<dbReference type="PATRIC" id="fig|1704032.3.peg.993"/>
<dbReference type="AlphaFoldDB" id="A0A0S7XI61"/>
<protein>
    <recommendedName>
        <fullName evidence="2">Cyclodeaminase/cyclohydrolase domain-containing protein</fullName>
    </recommendedName>
</protein>
<evidence type="ECO:0000259" key="2">
    <source>
        <dbReference type="Pfam" id="PF04961"/>
    </source>
</evidence>
<keyword evidence="1" id="KW-0175">Coiled coil</keyword>
<dbReference type="GO" id="GO:0003824">
    <property type="term" value="F:catalytic activity"/>
    <property type="evidence" value="ECO:0007669"/>
    <property type="project" value="InterPro"/>
</dbReference>
<evidence type="ECO:0000256" key="1">
    <source>
        <dbReference type="SAM" id="Coils"/>
    </source>
</evidence>